<feature type="transmembrane region" description="Helical" evidence="1">
    <location>
        <begin position="107"/>
        <end position="131"/>
    </location>
</feature>
<keyword evidence="1" id="KW-0472">Membrane</keyword>
<feature type="transmembrane region" description="Helical" evidence="1">
    <location>
        <begin position="372"/>
        <end position="392"/>
    </location>
</feature>
<organism evidence="2 3">
    <name type="scientific">Roseicyclus elongatus DSM 19469</name>
    <dbReference type="NCBI Taxonomy" id="1294273"/>
    <lineage>
        <taxon>Bacteria</taxon>
        <taxon>Pseudomonadati</taxon>
        <taxon>Pseudomonadota</taxon>
        <taxon>Alphaproteobacteria</taxon>
        <taxon>Rhodobacterales</taxon>
        <taxon>Roseobacteraceae</taxon>
        <taxon>Roseicyclus</taxon>
    </lineage>
</organism>
<reference evidence="2 3" key="1">
    <citation type="submission" date="2013-03" db="EMBL/GenBank/DDBJ databases">
        <authorList>
            <person name="Fiebig A."/>
            <person name="Goeker M."/>
            <person name="Klenk H.-P.P."/>
        </authorList>
    </citation>
    <scope>NUCLEOTIDE SEQUENCE [LARGE SCALE GENOMIC DNA]</scope>
    <source>
        <strain evidence="3">DSM 19469</strain>
    </source>
</reference>
<evidence type="ECO:0000313" key="2">
    <source>
        <dbReference type="EMBL" id="AHM03746.1"/>
    </source>
</evidence>
<keyword evidence="3" id="KW-1185">Reference proteome</keyword>
<name>W8S4K8_9RHOB</name>
<feature type="transmembrane region" description="Helical" evidence="1">
    <location>
        <begin position="430"/>
        <end position="448"/>
    </location>
</feature>
<dbReference type="Pfam" id="PF14296">
    <property type="entry name" value="O-ag_pol_Wzy"/>
    <property type="match status" value="1"/>
</dbReference>
<feature type="transmembrane region" description="Helical" evidence="1">
    <location>
        <begin position="71"/>
        <end position="87"/>
    </location>
</feature>
<dbReference type="KEGG" id="red:roselon_01358"/>
<feature type="transmembrane region" description="Helical" evidence="1">
    <location>
        <begin position="20"/>
        <end position="37"/>
    </location>
</feature>
<accession>W8S4K8</accession>
<feature type="transmembrane region" description="Helical" evidence="1">
    <location>
        <begin position="43"/>
        <end position="64"/>
    </location>
</feature>
<dbReference type="PROSITE" id="PS51257">
    <property type="entry name" value="PROKAR_LIPOPROTEIN"/>
    <property type="match status" value="1"/>
</dbReference>
<sequence>MTTASQKNLHDIGPVRKARYSTNFLLFVLSCAAYLIFASSFEVPFLFSVLNALIALTALSWLFLFDRAPTSLRHVFAISSLIFYAISPRIEFSERIPYYLGSSSVFSYYEIAALYALIGMWVYMAGFSLGMRSRLSFGLRKSAQLHEVALSGHRLIFMSLLVVLLIYFLNGFSVVNILFRDTSDANNIFRLPQHFHLIYSTAIRSMPSIIFVVYMLFGARRPQVAIILFILMLVGNPITGFARWQGAMLYLAAILATFRPLLKTPHFVAGSLFFGLFFIFPLLNVFRRFTEDVSLRWSLAWMEHGHLDSFQNFARALEYEYISYGQQILGVLFFFVPRRFWPDKPIGSGAQIAIESNLVHENIGMNILGEGYMNFGVLGVILFALAFGFFCGQLDRAFWRDRRFSYTFQAYYLFFLGGAVFVFRGALISAFSYMVGTLVAIWLVLLLSDGSRMRFRISRVR</sequence>
<feature type="transmembrane region" description="Helical" evidence="1">
    <location>
        <begin position="321"/>
        <end position="341"/>
    </location>
</feature>
<keyword evidence="1" id="KW-0812">Transmembrane</keyword>
<feature type="transmembrane region" description="Helical" evidence="1">
    <location>
        <begin position="264"/>
        <end position="286"/>
    </location>
</feature>
<feature type="transmembrane region" description="Helical" evidence="1">
    <location>
        <begin position="197"/>
        <end position="217"/>
    </location>
</feature>
<dbReference type="RefSeq" id="WP_156945876.1">
    <property type="nucleotide sequence ID" value="NZ_CP004372.1"/>
</dbReference>
<proteinExistence type="predicted"/>
<dbReference type="Proteomes" id="UP000019593">
    <property type="component" value="Chromosome"/>
</dbReference>
<keyword evidence="1" id="KW-1133">Transmembrane helix</keyword>
<feature type="transmembrane region" description="Helical" evidence="1">
    <location>
        <begin position="155"/>
        <end position="177"/>
    </location>
</feature>
<dbReference type="EMBL" id="CP004372">
    <property type="protein sequence ID" value="AHM03746.1"/>
    <property type="molecule type" value="Genomic_DNA"/>
</dbReference>
<dbReference type="AlphaFoldDB" id="W8S4K8"/>
<evidence type="ECO:0000256" key="1">
    <source>
        <dbReference type="SAM" id="Phobius"/>
    </source>
</evidence>
<dbReference type="InterPro" id="IPR029468">
    <property type="entry name" value="O-ag_pol_Wzy"/>
</dbReference>
<feature type="transmembrane region" description="Helical" evidence="1">
    <location>
        <begin position="224"/>
        <end position="244"/>
    </location>
</feature>
<feature type="transmembrane region" description="Helical" evidence="1">
    <location>
        <begin position="404"/>
        <end position="424"/>
    </location>
</feature>
<protein>
    <recommendedName>
        <fullName evidence="4">Polysaccharide polymerase</fullName>
    </recommendedName>
</protein>
<evidence type="ECO:0008006" key="4">
    <source>
        <dbReference type="Google" id="ProtNLM"/>
    </source>
</evidence>
<dbReference type="STRING" id="1294273.roselon_01358"/>
<evidence type="ECO:0000313" key="3">
    <source>
        <dbReference type="Proteomes" id="UP000019593"/>
    </source>
</evidence>
<dbReference type="HOGENOM" id="CLU_037002_0_0_5"/>
<dbReference type="OrthoDB" id="117805at2"/>
<dbReference type="eggNOG" id="ENOG502ZBP5">
    <property type="taxonomic scope" value="Bacteria"/>
</dbReference>
<gene>
    <name evidence="2" type="ORF">roselon_01358</name>
</gene>